<dbReference type="PROSITE" id="PS50043">
    <property type="entry name" value="HTH_LUXR_2"/>
    <property type="match status" value="1"/>
</dbReference>
<dbReference type="GO" id="GO:0006355">
    <property type="term" value="P:regulation of DNA-templated transcription"/>
    <property type="evidence" value="ECO:0007669"/>
    <property type="project" value="InterPro"/>
</dbReference>
<dbReference type="eggNOG" id="COG2909">
    <property type="taxonomic scope" value="Bacteria"/>
</dbReference>
<organism evidence="4 5">
    <name type="scientific">Pseudonocardia dioxanivorans (strain ATCC 55486 / DSM 44775 / JCM 13855 / CB1190)</name>
    <dbReference type="NCBI Taxonomy" id="675635"/>
    <lineage>
        <taxon>Bacteria</taxon>
        <taxon>Bacillati</taxon>
        <taxon>Actinomycetota</taxon>
        <taxon>Actinomycetes</taxon>
        <taxon>Pseudonocardiales</taxon>
        <taxon>Pseudonocardiaceae</taxon>
        <taxon>Pseudonocardia</taxon>
    </lineage>
</organism>
<dbReference type="SUPFAM" id="SSF46894">
    <property type="entry name" value="C-terminal effector domain of the bipartite response regulators"/>
    <property type="match status" value="1"/>
</dbReference>
<dbReference type="InterPro" id="IPR016032">
    <property type="entry name" value="Sig_transdc_resp-reg_C-effctor"/>
</dbReference>
<evidence type="ECO:0000313" key="5">
    <source>
        <dbReference type="Proteomes" id="UP000007809"/>
    </source>
</evidence>
<dbReference type="AlphaFoldDB" id="F4CQC5"/>
<dbReference type="RefSeq" id="WP_013678285.1">
    <property type="nucleotide sequence ID" value="NC_015312.1"/>
</dbReference>
<evidence type="ECO:0000259" key="3">
    <source>
        <dbReference type="PROSITE" id="PS50043"/>
    </source>
</evidence>
<keyword evidence="5" id="KW-1185">Reference proteome</keyword>
<dbReference type="SMART" id="SM00421">
    <property type="entry name" value="HTH_LUXR"/>
    <property type="match status" value="1"/>
</dbReference>
<dbReference type="PROSITE" id="PS00622">
    <property type="entry name" value="HTH_LUXR_1"/>
    <property type="match status" value="1"/>
</dbReference>
<dbReference type="GO" id="GO:0005737">
    <property type="term" value="C:cytoplasm"/>
    <property type="evidence" value="ECO:0007669"/>
    <property type="project" value="TreeGrafter"/>
</dbReference>
<accession>F4CQC5</accession>
<feature type="domain" description="HTH luxR-type" evidence="3">
    <location>
        <begin position="863"/>
        <end position="930"/>
    </location>
</feature>
<dbReference type="STRING" id="675635.Psed_6299"/>
<dbReference type="EMBL" id="CP002593">
    <property type="protein sequence ID" value="AEA28398.1"/>
    <property type="molecule type" value="Genomic_DNA"/>
</dbReference>
<dbReference type="PANTHER" id="PTHR16305:SF35">
    <property type="entry name" value="TRANSCRIPTIONAL ACTIVATOR DOMAIN"/>
    <property type="match status" value="1"/>
</dbReference>
<dbReference type="KEGG" id="pdx:Psed_6299"/>
<dbReference type="OrthoDB" id="5378762at2"/>
<dbReference type="InterPro" id="IPR000792">
    <property type="entry name" value="Tscrpt_reg_LuxR_C"/>
</dbReference>
<dbReference type="GO" id="GO:0005524">
    <property type="term" value="F:ATP binding"/>
    <property type="evidence" value="ECO:0007669"/>
    <property type="project" value="UniProtKB-KW"/>
</dbReference>
<evidence type="ECO:0000256" key="1">
    <source>
        <dbReference type="ARBA" id="ARBA00022741"/>
    </source>
</evidence>
<dbReference type="InterPro" id="IPR041664">
    <property type="entry name" value="AAA_16"/>
</dbReference>
<dbReference type="GO" id="GO:0003677">
    <property type="term" value="F:DNA binding"/>
    <property type="evidence" value="ECO:0007669"/>
    <property type="project" value="InterPro"/>
</dbReference>
<evidence type="ECO:0000256" key="2">
    <source>
        <dbReference type="ARBA" id="ARBA00022840"/>
    </source>
</evidence>
<dbReference type="GO" id="GO:0004016">
    <property type="term" value="F:adenylate cyclase activity"/>
    <property type="evidence" value="ECO:0007669"/>
    <property type="project" value="TreeGrafter"/>
</dbReference>
<keyword evidence="1" id="KW-0547">Nucleotide-binding</keyword>
<sequence length="932" mass="97605">MAAVRCPTIVGRRAELTALRSSLAAARLARGSTVVLSGRPGIGKSRLAREAAAAARAWQVPVLVGRAVEAGAGTAFRPLAEALLGGLRRRPEPDDPALAPFRPALGRLVPQWREAERADDSLVVLGEAVLRLLAALAADTGLLLVIEDLHWSDAETLAVLEYVADNLAGERVLLVVTTRDDPGPASALVRSLAARGAATVHRLGPLDADEVAEMARACRADVGADLAAVLDGRAGGVPLFVEELLAAEDPGSHVPDGLADLLAGRVATLPAPARRCLDAAAVLGERFDWRLLPAVTALPDADVADALRAAVGAGIVETTRDDGFRFHHALGRDAVLAAMLPPDRAELARRALTAVEAAHPGLEGTWCDVAADLALRGGDTARAAAVLVEAGRRNLARGALGSAESVLGRARELAGEDSTEIDELLSRTLVLAGKTAAAVVVTTRMIDRLRADGAAAARVATAELRLAEAHTTAGDWAAAEQHLDRARRLTSDPELRLQIAATGARVALDDSRFDDARRLAHEALDGADAAPDVRCAALTVLGRIARRDDPAAAEELFTRARRTAEAAGLPVAAARAAEELAIGDVQESLRVDRLSEARARAAALGDVGVVAVLDLQAAAIHNSRWEAEAAVAAAERCIAASRRFRLATLPKGLVLGAVAHDYLADRATSDAWLDEALALAPDDTHLRGEVSGARAYRAIAAADDTRALALLDEAMASFAARPNEVTGSPVVGCWLLVRTALDPARPPGPPDPITNRWNRGLARFADAVVLGRAGNARAAVAAFDDADAILREPVPVGWFRLQARRIVAGAALADGWGDPAVWAAQDLPVLEARGLDRSAAALRGIMRRAGVAVPRRGRGDAEVPQPLRALGVTSRETDVLLLVAEGCGNREIAERLFLSPRTVEKHVERLLAKTGSQRRAELVAAATRLLGP</sequence>
<dbReference type="InterPro" id="IPR036388">
    <property type="entry name" value="WH-like_DNA-bd_sf"/>
</dbReference>
<dbReference type="HOGENOM" id="CLU_306675_0_0_11"/>
<dbReference type="Proteomes" id="UP000007809">
    <property type="component" value="Chromosome"/>
</dbReference>
<dbReference type="Pfam" id="PF00196">
    <property type="entry name" value="GerE"/>
    <property type="match status" value="1"/>
</dbReference>
<protein>
    <submittedName>
        <fullName evidence="4">Transcriptional regulator, LuxR family</fullName>
    </submittedName>
</protein>
<name>F4CQC5_PSEUX</name>
<gene>
    <name evidence="4" type="ordered locus">Psed_6299</name>
</gene>
<dbReference type="PRINTS" id="PR00038">
    <property type="entry name" value="HTHLUXR"/>
</dbReference>
<reference evidence="4 5" key="1">
    <citation type="journal article" date="2011" name="J. Bacteriol.">
        <title>Genome sequence of the 1,4-dioxane-degrading Pseudonocardia dioxanivorans strain CB1190.</title>
        <authorList>
            <person name="Sales C.M."/>
            <person name="Mahendra S."/>
            <person name="Grostern A."/>
            <person name="Parales R.E."/>
            <person name="Goodwin L.A."/>
            <person name="Woyke T."/>
            <person name="Nolan M."/>
            <person name="Lapidus A."/>
            <person name="Chertkov O."/>
            <person name="Ovchinnikova G."/>
            <person name="Sczyrba A."/>
            <person name="Alvarez-Cohen L."/>
        </authorList>
    </citation>
    <scope>NUCLEOTIDE SEQUENCE [LARGE SCALE GENOMIC DNA]</scope>
    <source>
        <strain evidence="5">ATCC 55486 / DSM 44775 / JCM 13855 / CB1190</strain>
    </source>
</reference>
<dbReference type="SUPFAM" id="SSF52540">
    <property type="entry name" value="P-loop containing nucleoside triphosphate hydrolases"/>
    <property type="match status" value="1"/>
</dbReference>
<evidence type="ECO:0000313" key="4">
    <source>
        <dbReference type="EMBL" id="AEA28398.1"/>
    </source>
</evidence>
<dbReference type="Pfam" id="PF13191">
    <property type="entry name" value="AAA_16"/>
    <property type="match status" value="1"/>
</dbReference>
<dbReference type="CDD" id="cd06170">
    <property type="entry name" value="LuxR_C_like"/>
    <property type="match status" value="1"/>
</dbReference>
<proteinExistence type="predicted"/>
<keyword evidence="2" id="KW-0067">ATP-binding</keyword>
<dbReference type="Gene3D" id="3.40.50.300">
    <property type="entry name" value="P-loop containing nucleotide triphosphate hydrolases"/>
    <property type="match status" value="1"/>
</dbReference>
<dbReference type="Gene3D" id="1.10.10.10">
    <property type="entry name" value="Winged helix-like DNA-binding domain superfamily/Winged helix DNA-binding domain"/>
    <property type="match status" value="1"/>
</dbReference>
<dbReference type="InterPro" id="IPR027417">
    <property type="entry name" value="P-loop_NTPase"/>
</dbReference>
<dbReference type="PANTHER" id="PTHR16305">
    <property type="entry name" value="TESTICULAR SOLUBLE ADENYLYL CYCLASE"/>
    <property type="match status" value="1"/>
</dbReference>